<accession>A0A1L4D4Y1</accession>
<dbReference type="InterPro" id="IPR043129">
    <property type="entry name" value="ATPase_NBD"/>
</dbReference>
<dbReference type="RefSeq" id="WP_148698929.1">
    <property type="nucleotide sequence ID" value="NZ_CP017836.1"/>
</dbReference>
<organism evidence="1 2">
    <name type="scientific">Silvanigrella aquatica</name>
    <dbReference type="NCBI Taxonomy" id="1915309"/>
    <lineage>
        <taxon>Bacteria</taxon>
        <taxon>Pseudomonadati</taxon>
        <taxon>Bdellovibrionota</taxon>
        <taxon>Oligoflexia</taxon>
        <taxon>Silvanigrellales</taxon>
        <taxon>Silvanigrellaceae</taxon>
        <taxon>Silvanigrella</taxon>
    </lineage>
</organism>
<dbReference type="SUPFAM" id="SSF53067">
    <property type="entry name" value="Actin-like ATPase domain"/>
    <property type="match status" value="1"/>
</dbReference>
<evidence type="ECO:0000313" key="1">
    <source>
        <dbReference type="EMBL" id="APJ05266.1"/>
    </source>
</evidence>
<gene>
    <name evidence="1" type="ORF">AXG55_14690</name>
</gene>
<keyword evidence="1" id="KW-0614">Plasmid</keyword>
<keyword evidence="2" id="KW-1185">Reference proteome</keyword>
<dbReference type="AlphaFoldDB" id="A0A1L4D4Y1"/>
<dbReference type="OrthoDB" id="5294371at2"/>
<sequence length="340" mass="37285">MTISIPSFISPVPTEELKFNANSIIIEDEGCEYLIGEAAGEESLKSQRQVGGSLKRPQYRRLLKGLVASILGEGKHKVTASLSASLQWIDLFRESVGQSFLSESNKNLLKEAISEIKFKTGSNLSPLKLCQVEIEENAFIFSEIQAVASAIPPQLKTYVLWQLGHGDLQQVVIIDGKPQTSTLAQAEGIAGAINKFAALTKLSESEALKAWHSNTIPEKNGMNGVRIDATKYKTMAINQYYNEVFASLINKNEKYKERATNIVLSGGGAKDEMFVSILKKEVESDGIYKLYKINELPVKDLRCDDPSFTCVNGLLSIIQNAGSKILALDVGNSYLKGDCK</sequence>
<reference evidence="1 2" key="1">
    <citation type="submission" date="2016-10" db="EMBL/GenBank/DDBJ databases">
        <title>Silvanigrella aquatica sp. nov., isolated from a freshwater lake located in the Black Forest, Germany, description of Silvanigrellaceae fam. nov., Silvanigrellales ord. nov., reclassification of the order Bdellovibrionales in the class Oligoflexia, reclassification of the families Bacteriovoracaceae and Halobacteriovoraceae in the new order Bacteriovoracales ord. nov., and reclassification of the family Pseudobacteriovoracaceae in the order Oligoflexiales.</title>
        <authorList>
            <person name="Hahn M.W."/>
            <person name="Schmidt J."/>
            <person name="Koll U."/>
            <person name="Rohde M."/>
            <person name="Verbag S."/>
            <person name="Pitt A."/>
            <person name="Nakai R."/>
            <person name="Naganuma T."/>
            <person name="Lang E."/>
        </authorList>
    </citation>
    <scope>NUCLEOTIDE SEQUENCE [LARGE SCALE GENOMIC DNA]</scope>
    <source>
        <strain evidence="1 2">MWH-Nonnen-W8red</strain>
        <plasmid evidence="2">Plasmid pnonnen2</plasmid>
    </source>
</reference>
<geneLocation type="plasmid" evidence="2">
    <name>pnonnen2</name>
</geneLocation>
<name>A0A1L4D4Y1_9BACT</name>
<dbReference type="KEGG" id="saqi:AXG55_14690"/>
<evidence type="ECO:0000313" key="2">
    <source>
        <dbReference type="Proteomes" id="UP000184731"/>
    </source>
</evidence>
<proteinExistence type="predicted"/>
<dbReference type="Proteomes" id="UP000184731">
    <property type="component" value="Plasmid pnonnen2"/>
</dbReference>
<protein>
    <recommendedName>
        <fullName evidence="3">Actin-like protein N-terminal domain-containing protein</fullName>
    </recommendedName>
</protein>
<evidence type="ECO:0008006" key="3">
    <source>
        <dbReference type="Google" id="ProtNLM"/>
    </source>
</evidence>
<dbReference type="EMBL" id="CP017836">
    <property type="protein sequence ID" value="APJ05266.1"/>
    <property type="molecule type" value="Genomic_DNA"/>
</dbReference>